<evidence type="ECO:0000313" key="2">
    <source>
        <dbReference type="EMBL" id="CAH2088098.1"/>
    </source>
</evidence>
<name>A0AAU9TQA6_EUPED</name>
<evidence type="ECO:0000313" key="3">
    <source>
        <dbReference type="Proteomes" id="UP001153954"/>
    </source>
</evidence>
<feature type="compositionally biased region" description="Basic and acidic residues" evidence="1">
    <location>
        <begin position="66"/>
        <end position="76"/>
    </location>
</feature>
<dbReference type="AlphaFoldDB" id="A0AAU9TQA6"/>
<reference evidence="2" key="1">
    <citation type="submission" date="2022-03" db="EMBL/GenBank/DDBJ databases">
        <authorList>
            <person name="Tunstrom K."/>
        </authorList>
    </citation>
    <scope>NUCLEOTIDE SEQUENCE</scope>
</reference>
<dbReference type="Proteomes" id="UP001153954">
    <property type="component" value="Unassembled WGS sequence"/>
</dbReference>
<sequence length="287" mass="33822">MHSNTDNCKFQVDNSETQPGCSSQEPSHSRTRATSVHLRERSRSRSITLFSARRQGRQAPRASTIEPRRSCNRESAQRSLCIPTPDDDEHEQRLRDELMRDIRRRDRVLDDELEQRPITMTDIRCRDRVLDDELEQRPISRPTHSRYRYWNGELERRSINDYCYSNDELERRSINNNYRDRSRSRHNEFTDCDLAIRRDSRDSVITTPSYRQGVSDTRQKTDCDKFVKEKSQKSSHMINQFLEALKCINRGGNKLNSVNNVTPEFDPINKNQTITDWLAKVDEGAEI</sequence>
<proteinExistence type="predicted"/>
<organism evidence="2 3">
    <name type="scientific">Euphydryas editha</name>
    <name type="common">Edith's checkerspot</name>
    <dbReference type="NCBI Taxonomy" id="104508"/>
    <lineage>
        <taxon>Eukaryota</taxon>
        <taxon>Metazoa</taxon>
        <taxon>Ecdysozoa</taxon>
        <taxon>Arthropoda</taxon>
        <taxon>Hexapoda</taxon>
        <taxon>Insecta</taxon>
        <taxon>Pterygota</taxon>
        <taxon>Neoptera</taxon>
        <taxon>Endopterygota</taxon>
        <taxon>Lepidoptera</taxon>
        <taxon>Glossata</taxon>
        <taxon>Ditrysia</taxon>
        <taxon>Papilionoidea</taxon>
        <taxon>Nymphalidae</taxon>
        <taxon>Nymphalinae</taxon>
        <taxon>Euphydryas</taxon>
    </lineage>
</organism>
<dbReference type="EMBL" id="CAKOGL010000007">
    <property type="protein sequence ID" value="CAH2088098.1"/>
    <property type="molecule type" value="Genomic_DNA"/>
</dbReference>
<feature type="region of interest" description="Disordered" evidence="1">
    <location>
        <begin position="1"/>
        <end position="91"/>
    </location>
</feature>
<evidence type="ECO:0000256" key="1">
    <source>
        <dbReference type="SAM" id="MobiDB-lite"/>
    </source>
</evidence>
<protein>
    <submittedName>
        <fullName evidence="2">Uncharacterized protein</fullName>
    </submittedName>
</protein>
<keyword evidence="3" id="KW-1185">Reference proteome</keyword>
<feature type="compositionally biased region" description="Polar residues" evidence="1">
    <location>
        <begin position="1"/>
        <end position="26"/>
    </location>
</feature>
<comment type="caution">
    <text evidence="2">The sequence shown here is derived from an EMBL/GenBank/DDBJ whole genome shotgun (WGS) entry which is preliminary data.</text>
</comment>
<accession>A0AAU9TQA6</accession>
<gene>
    <name evidence="2" type="ORF">EEDITHA_LOCUS4290</name>
</gene>